<dbReference type="InterPro" id="IPR025354">
    <property type="entry name" value="DUF4258"/>
</dbReference>
<dbReference type="KEGG" id="olu:OSTLU_26103"/>
<dbReference type="AlphaFoldDB" id="A4S3M3"/>
<dbReference type="Gramene" id="ABO98239">
    <property type="protein sequence ID" value="ABO98239"/>
    <property type="gene ID" value="OSTLU_26103"/>
</dbReference>
<dbReference type="OrthoDB" id="512205at2759"/>
<dbReference type="EMBL" id="CP000590">
    <property type="protein sequence ID" value="ABO98239.1"/>
    <property type="molecule type" value="Genomic_DNA"/>
</dbReference>
<dbReference type="Pfam" id="PF14076">
    <property type="entry name" value="DUF4258"/>
    <property type="match status" value="1"/>
</dbReference>
<reference evidence="1 2" key="1">
    <citation type="journal article" date="2007" name="Proc. Natl. Acad. Sci. U.S.A.">
        <title>The tiny eukaryote Ostreococcus provides genomic insights into the paradox of plankton speciation.</title>
        <authorList>
            <person name="Palenik B."/>
            <person name="Grimwood J."/>
            <person name="Aerts A."/>
            <person name="Rouze P."/>
            <person name="Salamov A."/>
            <person name="Putnam N."/>
            <person name="Dupont C."/>
            <person name="Jorgensen R."/>
            <person name="Derelle E."/>
            <person name="Rombauts S."/>
            <person name="Zhou K."/>
            <person name="Otillar R."/>
            <person name="Merchant S.S."/>
            <person name="Podell S."/>
            <person name="Gaasterland T."/>
            <person name="Napoli C."/>
            <person name="Gendler K."/>
            <person name="Manuell A."/>
            <person name="Tai V."/>
            <person name="Vallon O."/>
            <person name="Piganeau G."/>
            <person name="Jancek S."/>
            <person name="Heijde M."/>
            <person name="Jabbari K."/>
            <person name="Bowler C."/>
            <person name="Lohr M."/>
            <person name="Robbens S."/>
            <person name="Werner G."/>
            <person name="Dubchak I."/>
            <person name="Pazour G.J."/>
            <person name="Ren Q."/>
            <person name="Paulsen I."/>
            <person name="Delwiche C."/>
            <person name="Schmutz J."/>
            <person name="Rokhsar D."/>
            <person name="Van de Peer Y."/>
            <person name="Moreau H."/>
            <person name="Grigoriev I.V."/>
        </authorList>
    </citation>
    <scope>NUCLEOTIDE SEQUENCE [LARGE SCALE GENOMIC DNA]</scope>
    <source>
        <strain evidence="1 2">CCE9901</strain>
    </source>
</reference>
<organism evidence="1 2">
    <name type="scientific">Ostreococcus lucimarinus (strain CCE9901)</name>
    <dbReference type="NCBI Taxonomy" id="436017"/>
    <lineage>
        <taxon>Eukaryota</taxon>
        <taxon>Viridiplantae</taxon>
        <taxon>Chlorophyta</taxon>
        <taxon>Mamiellophyceae</taxon>
        <taxon>Mamiellales</taxon>
        <taxon>Bathycoccaceae</taxon>
        <taxon>Ostreococcus</taxon>
    </lineage>
</organism>
<dbReference type="RefSeq" id="XP_001419946.1">
    <property type="nucleotide sequence ID" value="XM_001419909.1"/>
</dbReference>
<proteinExistence type="predicted"/>
<dbReference type="Proteomes" id="UP000001568">
    <property type="component" value="Chromosome 10"/>
</dbReference>
<dbReference type="HOGENOM" id="CLU_2762378_0_0_1"/>
<keyword evidence="2" id="KW-1185">Reference proteome</keyword>
<dbReference type="GeneID" id="5003985"/>
<evidence type="ECO:0000313" key="2">
    <source>
        <dbReference type="Proteomes" id="UP000001568"/>
    </source>
</evidence>
<name>A4S3M3_OSTLU</name>
<evidence type="ECO:0000313" key="1">
    <source>
        <dbReference type="EMBL" id="ABO98239.1"/>
    </source>
</evidence>
<gene>
    <name evidence="1" type="ORF">OSTLU_26103</name>
</gene>
<accession>A4S3M3</accession>
<sequence>MECRFITAEEVERTLVDGKVDARHSTPNARPCPKIALNMGRVRAVWADCADSTRLVTAIDAETNHPCGPC</sequence>
<protein>
    <submittedName>
        <fullName evidence="1">Uncharacterized protein</fullName>
    </submittedName>
</protein>